<dbReference type="Proteomes" id="UP000033562">
    <property type="component" value="Unassembled WGS sequence"/>
</dbReference>
<sequence length="239" mass="26999">MSFIIVANWKMNGCPLTFMEFSESLNSYLADDYTNKQNLTIVLCPPFIAMSSFIKSNFMVKLGAQNCYYEKSGQYTGEISADMLKKCNCEYVIVGHYERRQLFYESDDEIRLKAQSVIDAGLIPIICIGETLIDRNNGITRDVLLSQCEKCLPKNGDFIIAYEPVWAIGNNTLPSIEVINASFEIIRSYINSCKLVYGGSVNYHNIHNIRKIQKLDGVVVGNASLNIDSFYKIICNIDC</sequence>
<dbReference type="PROSITE" id="PS51440">
    <property type="entry name" value="TIM_2"/>
    <property type="match status" value="1"/>
</dbReference>
<dbReference type="PATRIC" id="fig|1359163.3.peg.202"/>
<reference evidence="9 10" key="1">
    <citation type="submission" date="2015-02" db="EMBL/GenBank/DDBJ databases">
        <title>Genome Sequencing of Rickettsiales.</title>
        <authorList>
            <person name="Daugherty S.C."/>
            <person name="Su Q."/>
            <person name="Abolude K."/>
            <person name="Beier-Sexton M."/>
            <person name="Carlyon J.A."/>
            <person name="Carter R."/>
            <person name="Day N.P."/>
            <person name="Dumler S.J."/>
            <person name="Dyachenko V."/>
            <person name="Godinez A."/>
            <person name="Kurtti T.J."/>
            <person name="Lichay M."/>
            <person name="Mullins K.E."/>
            <person name="Ott S."/>
            <person name="Pappas-Brown V."/>
            <person name="Paris D.H."/>
            <person name="Patel P."/>
            <person name="Richards A.L."/>
            <person name="Sadzewicz L."/>
            <person name="Sears K."/>
            <person name="Seidman D."/>
            <person name="Sengamalay N."/>
            <person name="Stenos J."/>
            <person name="Tallon L.J."/>
            <person name="Vincent G."/>
            <person name="Fraser C.M."/>
            <person name="Munderloh U."/>
            <person name="Dunning-Hotopp J.C."/>
        </authorList>
    </citation>
    <scope>NUCLEOTIDE SEQUENCE [LARGE SCALE GENOMIC DNA]</scope>
    <source>
        <strain evidence="9 10">RAC413</strain>
    </source>
</reference>
<dbReference type="GO" id="GO:0006094">
    <property type="term" value="P:gluconeogenesis"/>
    <property type="evidence" value="ECO:0007669"/>
    <property type="project" value="UniProtKB-UniRule"/>
</dbReference>
<gene>
    <name evidence="7" type="primary">tpiA</name>
    <name evidence="9" type="ORF">NLO413_0210</name>
</gene>
<dbReference type="InterPro" id="IPR013785">
    <property type="entry name" value="Aldolase_TIM"/>
</dbReference>
<comment type="pathway">
    <text evidence="7 8">Carbohydrate degradation; glycolysis; D-glyceraldehyde 3-phosphate from glycerone phosphate: step 1/1.</text>
</comment>
<feature type="active site" description="Proton acceptor" evidence="7">
    <location>
        <position position="163"/>
    </location>
</feature>
<dbReference type="GO" id="GO:0004807">
    <property type="term" value="F:triose-phosphate isomerase activity"/>
    <property type="evidence" value="ECO:0007669"/>
    <property type="project" value="UniProtKB-UniRule"/>
</dbReference>
<keyword evidence="3 7" id="KW-0312">Gluconeogenesis</keyword>
<keyword evidence="6 7" id="KW-0413">Isomerase</keyword>
<dbReference type="PANTHER" id="PTHR21139">
    <property type="entry name" value="TRIOSEPHOSPHATE ISOMERASE"/>
    <property type="match status" value="1"/>
</dbReference>
<protein>
    <recommendedName>
        <fullName evidence="7 8">Triosephosphate isomerase</fullName>
        <shortName evidence="7">TIM</shortName>
        <shortName evidence="7">TPI</shortName>
        <ecNumber evidence="7 8">5.3.1.1</ecNumber>
    </recommendedName>
    <alternativeName>
        <fullName evidence="7">Triose-phosphate isomerase</fullName>
    </alternativeName>
</protein>
<dbReference type="CDD" id="cd00311">
    <property type="entry name" value="TIM"/>
    <property type="match status" value="1"/>
</dbReference>
<evidence type="ECO:0000256" key="4">
    <source>
        <dbReference type="ARBA" id="ARBA00022490"/>
    </source>
</evidence>
<feature type="active site" description="Electrophile" evidence="7">
    <location>
        <position position="96"/>
    </location>
</feature>
<evidence type="ECO:0000256" key="7">
    <source>
        <dbReference type="HAMAP-Rule" id="MF_00147"/>
    </source>
</evidence>
<comment type="caution">
    <text evidence="9">The sequence shown here is derived from an EMBL/GenBank/DDBJ whole genome shotgun (WGS) entry which is preliminary data.</text>
</comment>
<dbReference type="UniPathway" id="UPA00138"/>
<keyword evidence="5 7" id="KW-0324">Glycolysis</keyword>
<organism evidence="9 10">
    <name type="scientific">Candidatus Neoehrlichia procyonis str. RAC413</name>
    <dbReference type="NCBI Taxonomy" id="1359163"/>
    <lineage>
        <taxon>Bacteria</taxon>
        <taxon>Pseudomonadati</taxon>
        <taxon>Pseudomonadota</taxon>
        <taxon>Alphaproteobacteria</taxon>
        <taxon>Rickettsiales</taxon>
        <taxon>Anaplasmataceae</taxon>
        <taxon>Candidatus Neoehrlichia</taxon>
    </lineage>
</organism>
<dbReference type="AlphaFoldDB" id="A0A0F3NLA1"/>
<dbReference type="GO" id="GO:0006096">
    <property type="term" value="P:glycolytic process"/>
    <property type="evidence" value="ECO:0007669"/>
    <property type="project" value="UniProtKB-UniRule"/>
</dbReference>
<evidence type="ECO:0000313" key="10">
    <source>
        <dbReference type="Proteomes" id="UP000033562"/>
    </source>
</evidence>
<keyword evidence="10" id="KW-1185">Reference proteome</keyword>
<dbReference type="InterPro" id="IPR000652">
    <property type="entry name" value="Triosephosphate_isomerase"/>
</dbReference>
<evidence type="ECO:0000256" key="3">
    <source>
        <dbReference type="ARBA" id="ARBA00022432"/>
    </source>
</evidence>
<comment type="similarity">
    <text evidence="2 7 8">Belongs to the triosephosphate isomerase family.</text>
</comment>
<feature type="binding site" evidence="7">
    <location>
        <begin position="8"/>
        <end position="10"/>
    </location>
    <ligand>
        <name>substrate</name>
    </ligand>
</feature>
<dbReference type="Pfam" id="PF00121">
    <property type="entry name" value="TIM"/>
    <property type="match status" value="1"/>
</dbReference>
<keyword evidence="4 7" id="KW-0963">Cytoplasm</keyword>
<name>A0A0F3NLA1_9RICK</name>
<comment type="function">
    <text evidence="7">Involved in the gluconeogenesis. Catalyzes stereospecifically the conversion of dihydroxyacetone phosphate (DHAP) to D-glyceraldehyde-3-phosphate (G3P).</text>
</comment>
<dbReference type="GO" id="GO:0046166">
    <property type="term" value="P:glyceraldehyde-3-phosphate biosynthetic process"/>
    <property type="evidence" value="ECO:0007669"/>
    <property type="project" value="TreeGrafter"/>
</dbReference>
<feature type="binding site" evidence="7">
    <location>
        <position position="200"/>
    </location>
    <ligand>
        <name>substrate</name>
    </ligand>
</feature>
<dbReference type="Gene3D" id="3.20.20.70">
    <property type="entry name" value="Aldolase class I"/>
    <property type="match status" value="1"/>
</dbReference>
<evidence type="ECO:0000313" key="9">
    <source>
        <dbReference type="EMBL" id="KJV68843.1"/>
    </source>
</evidence>
<dbReference type="EMBL" id="LANX01000001">
    <property type="protein sequence ID" value="KJV68843.1"/>
    <property type="molecule type" value="Genomic_DNA"/>
</dbReference>
<dbReference type="HAMAP" id="MF_00147_B">
    <property type="entry name" value="TIM_B"/>
    <property type="match status" value="1"/>
</dbReference>
<dbReference type="UniPathway" id="UPA00109">
    <property type="reaction ID" value="UER00189"/>
</dbReference>
<proteinExistence type="inferred from homology"/>
<feature type="binding site" evidence="7">
    <location>
        <position position="169"/>
    </location>
    <ligand>
        <name>substrate</name>
    </ligand>
</feature>
<dbReference type="NCBIfam" id="NF011163">
    <property type="entry name" value="PRK14565.1"/>
    <property type="match status" value="1"/>
</dbReference>
<dbReference type="InterPro" id="IPR035990">
    <property type="entry name" value="TIM_sf"/>
</dbReference>
<dbReference type="SUPFAM" id="SSF51351">
    <property type="entry name" value="Triosephosphate isomerase (TIM)"/>
    <property type="match status" value="1"/>
</dbReference>
<evidence type="ECO:0000256" key="2">
    <source>
        <dbReference type="ARBA" id="ARBA00007422"/>
    </source>
</evidence>
<evidence type="ECO:0000256" key="8">
    <source>
        <dbReference type="RuleBase" id="RU363013"/>
    </source>
</evidence>
<dbReference type="GO" id="GO:0019563">
    <property type="term" value="P:glycerol catabolic process"/>
    <property type="evidence" value="ECO:0007669"/>
    <property type="project" value="TreeGrafter"/>
</dbReference>
<dbReference type="OrthoDB" id="9809429at2"/>
<comment type="subunit">
    <text evidence="7 8">Homodimer.</text>
</comment>
<dbReference type="STRING" id="1359163.NLO413_0210"/>
<comment type="pathway">
    <text evidence="7 8">Carbohydrate biosynthesis; gluconeogenesis.</text>
</comment>
<comment type="subcellular location">
    <subcellularLocation>
        <location evidence="7 8">Cytoplasm</location>
    </subcellularLocation>
</comment>
<accession>A0A0F3NLA1</accession>
<dbReference type="InterPro" id="IPR022896">
    <property type="entry name" value="TrioseP_Isoase_bac/euk"/>
</dbReference>
<evidence type="ECO:0000256" key="5">
    <source>
        <dbReference type="ARBA" id="ARBA00023152"/>
    </source>
</evidence>
<evidence type="ECO:0000256" key="6">
    <source>
        <dbReference type="ARBA" id="ARBA00023235"/>
    </source>
</evidence>
<comment type="caution">
    <text evidence="7">Lacks conserved residue(s) required for the propagation of feature annotation.</text>
</comment>
<dbReference type="PANTHER" id="PTHR21139:SF42">
    <property type="entry name" value="TRIOSEPHOSPHATE ISOMERASE"/>
    <property type="match status" value="1"/>
</dbReference>
<comment type="catalytic activity">
    <reaction evidence="7 8">
        <text>D-glyceraldehyde 3-phosphate = dihydroxyacetone phosphate</text>
        <dbReference type="Rhea" id="RHEA:18585"/>
        <dbReference type="ChEBI" id="CHEBI:57642"/>
        <dbReference type="ChEBI" id="CHEBI:59776"/>
        <dbReference type="EC" id="5.3.1.1"/>
    </reaction>
</comment>
<dbReference type="GO" id="GO:0005829">
    <property type="term" value="C:cytosol"/>
    <property type="evidence" value="ECO:0007669"/>
    <property type="project" value="TreeGrafter"/>
</dbReference>
<dbReference type="EC" id="5.3.1.1" evidence="7 8"/>
<comment type="catalytic activity">
    <reaction evidence="1">
        <text>L-erythrulose 1-phosphate = D-erythrulose 4-phosphate</text>
        <dbReference type="Rhea" id="RHEA:49588"/>
        <dbReference type="ChEBI" id="CHEBI:58002"/>
        <dbReference type="ChEBI" id="CHEBI:90796"/>
        <dbReference type="EC" id="5.3.1.33"/>
    </reaction>
</comment>
<dbReference type="RefSeq" id="WP_045809335.1">
    <property type="nucleotide sequence ID" value="NZ_LANX01000001.1"/>
</dbReference>
<evidence type="ECO:0000256" key="1">
    <source>
        <dbReference type="ARBA" id="ARBA00000148"/>
    </source>
</evidence>